<organism evidence="2 3">
    <name type="scientific">Panicum virgatum</name>
    <name type="common">Blackwell switchgrass</name>
    <dbReference type="NCBI Taxonomy" id="38727"/>
    <lineage>
        <taxon>Eukaryota</taxon>
        <taxon>Viridiplantae</taxon>
        <taxon>Streptophyta</taxon>
        <taxon>Embryophyta</taxon>
        <taxon>Tracheophyta</taxon>
        <taxon>Spermatophyta</taxon>
        <taxon>Magnoliopsida</taxon>
        <taxon>Liliopsida</taxon>
        <taxon>Poales</taxon>
        <taxon>Poaceae</taxon>
        <taxon>PACMAD clade</taxon>
        <taxon>Panicoideae</taxon>
        <taxon>Panicodae</taxon>
        <taxon>Paniceae</taxon>
        <taxon>Panicinae</taxon>
        <taxon>Panicum</taxon>
        <taxon>Panicum sect. Hiantes</taxon>
    </lineage>
</organism>
<feature type="region of interest" description="Disordered" evidence="1">
    <location>
        <begin position="322"/>
        <end position="359"/>
    </location>
</feature>
<accession>A0A8T0Q7V7</accession>
<gene>
    <name evidence="2" type="ORF">PVAP13_7NG379000</name>
</gene>
<reference evidence="2" key="1">
    <citation type="submission" date="2020-05" db="EMBL/GenBank/DDBJ databases">
        <title>WGS assembly of Panicum virgatum.</title>
        <authorList>
            <person name="Lovell J.T."/>
            <person name="Jenkins J."/>
            <person name="Shu S."/>
            <person name="Juenger T.E."/>
            <person name="Schmutz J."/>
        </authorList>
    </citation>
    <scope>NUCLEOTIDE SEQUENCE</scope>
    <source>
        <strain evidence="2">AP13</strain>
    </source>
</reference>
<keyword evidence="3" id="KW-1185">Reference proteome</keyword>
<evidence type="ECO:0000313" key="3">
    <source>
        <dbReference type="Proteomes" id="UP000823388"/>
    </source>
</evidence>
<feature type="compositionally biased region" description="Basic and acidic residues" evidence="1">
    <location>
        <begin position="344"/>
        <end position="359"/>
    </location>
</feature>
<dbReference type="AlphaFoldDB" id="A0A8T0Q7V7"/>
<comment type="caution">
    <text evidence="2">The sequence shown here is derived from an EMBL/GenBank/DDBJ whole genome shotgun (WGS) entry which is preliminary data.</text>
</comment>
<sequence>MAPGGEDVGGNLCAVGPLFDIRAHIQLEYDVLFNPGHPPPIPPTRSFPLEKQELAQHTDGDGDGVGGRRAGRSCAAAMPATESSELQPAGRGSCGGSAPTPGLPPLEGGRIPDLPPLLPATLSCERRWSDLPASELAAPDAAAVHDPRALEGALFRAVGNGGCTIGMPRVAAQDPNRGVRMSYKDLLQSVTHMSDVQAVLDSSEARWADHTTEHSTDVVDGGGISETLLADLTAERSTGGVHIVGFSEAHIAEHNTGELGCSEIFETPLADYTAEHITGGVHVGGVPQGPTTDHIVEDGTGGVGGVRFDVIDNLVQRCTLHDVSSGKESDEDTTSVLGSVSDHPVPDDAFNHENSNDHHQDEAVGQCQCVTGNPYFHVITEVCIDASAPWKKRGRSATNRTRSNVRMPKGMIPIEIALRNASRRKTGYIFEPVLGITFDSENEGYEFYNMYSWEVGFGIKKDNIATNRKTGFQTMCEFRCLCLDLVYPPPSN</sequence>
<feature type="region of interest" description="Disordered" evidence="1">
    <location>
        <begin position="55"/>
        <end position="114"/>
    </location>
</feature>
<dbReference type="PANTHER" id="PTHR47482:SF5">
    <property type="entry name" value="FAR1 DOMAIN-CONTAINING PROTEIN"/>
    <property type="match status" value="1"/>
</dbReference>
<dbReference type="Proteomes" id="UP000823388">
    <property type="component" value="Chromosome 7N"/>
</dbReference>
<protein>
    <submittedName>
        <fullName evidence="2">Uncharacterized protein</fullName>
    </submittedName>
</protein>
<dbReference type="PANTHER" id="PTHR47482">
    <property type="entry name" value="OS11G0632001 PROTEIN"/>
    <property type="match status" value="1"/>
</dbReference>
<dbReference type="EMBL" id="CM029050">
    <property type="protein sequence ID" value="KAG2569278.1"/>
    <property type="molecule type" value="Genomic_DNA"/>
</dbReference>
<evidence type="ECO:0000256" key="1">
    <source>
        <dbReference type="SAM" id="MobiDB-lite"/>
    </source>
</evidence>
<proteinExistence type="predicted"/>
<evidence type="ECO:0000313" key="2">
    <source>
        <dbReference type="EMBL" id="KAG2569278.1"/>
    </source>
</evidence>
<name>A0A8T0Q7V7_PANVG</name>